<dbReference type="NCBIfam" id="TIGR00084">
    <property type="entry name" value="ruvA"/>
    <property type="match status" value="1"/>
</dbReference>
<gene>
    <name evidence="6 9" type="primary">ruvA</name>
    <name evidence="9" type="ORF">D7V88_29885</name>
</gene>
<feature type="domain" description="Holliday junction DNA helicase RuvA C-terminal" evidence="8">
    <location>
        <begin position="157"/>
        <end position="201"/>
    </location>
</feature>
<dbReference type="HAMAP" id="MF_00031">
    <property type="entry name" value="DNA_HJ_migration_RuvA"/>
    <property type="match status" value="1"/>
</dbReference>
<dbReference type="GO" id="GO:0005524">
    <property type="term" value="F:ATP binding"/>
    <property type="evidence" value="ECO:0007669"/>
    <property type="project" value="InterPro"/>
</dbReference>
<feature type="region of interest" description="Domain III" evidence="6">
    <location>
        <begin position="153"/>
        <end position="205"/>
    </location>
</feature>
<evidence type="ECO:0000259" key="8">
    <source>
        <dbReference type="Pfam" id="PF07499"/>
    </source>
</evidence>
<keyword evidence="3 6" id="KW-0238">DNA-binding</keyword>
<name>A0A3A8I4T7_9BACT</name>
<protein>
    <recommendedName>
        <fullName evidence="6">Holliday junction branch migration complex subunit RuvA</fullName>
    </recommendedName>
</protein>
<evidence type="ECO:0000256" key="1">
    <source>
        <dbReference type="ARBA" id="ARBA00022490"/>
    </source>
</evidence>
<evidence type="ECO:0000256" key="5">
    <source>
        <dbReference type="ARBA" id="ARBA00023204"/>
    </source>
</evidence>
<dbReference type="EMBL" id="RAVZ01000265">
    <property type="protein sequence ID" value="RKG78342.1"/>
    <property type="molecule type" value="Genomic_DNA"/>
</dbReference>
<dbReference type="GO" id="GO:0009379">
    <property type="term" value="C:Holliday junction helicase complex"/>
    <property type="evidence" value="ECO:0007669"/>
    <property type="project" value="InterPro"/>
</dbReference>
<dbReference type="GO" id="GO:0009378">
    <property type="term" value="F:four-way junction helicase activity"/>
    <property type="evidence" value="ECO:0007669"/>
    <property type="project" value="InterPro"/>
</dbReference>
<dbReference type="Proteomes" id="UP000268094">
    <property type="component" value="Unassembled WGS sequence"/>
</dbReference>
<organism evidence="9 10">
    <name type="scientific">Corallococcus terminator</name>
    <dbReference type="NCBI Taxonomy" id="2316733"/>
    <lineage>
        <taxon>Bacteria</taxon>
        <taxon>Pseudomonadati</taxon>
        <taxon>Myxococcota</taxon>
        <taxon>Myxococcia</taxon>
        <taxon>Myxococcales</taxon>
        <taxon>Cystobacterineae</taxon>
        <taxon>Myxococcaceae</taxon>
        <taxon>Corallococcus</taxon>
    </lineage>
</organism>
<dbReference type="Pfam" id="PF01330">
    <property type="entry name" value="RuvA_N"/>
    <property type="match status" value="1"/>
</dbReference>
<dbReference type="OrthoDB" id="5293449at2"/>
<proteinExistence type="inferred from homology"/>
<evidence type="ECO:0000313" key="10">
    <source>
        <dbReference type="Proteomes" id="UP000268094"/>
    </source>
</evidence>
<comment type="subcellular location">
    <subcellularLocation>
        <location evidence="6">Cytoplasm</location>
    </subcellularLocation>
</comment>
<evidence type="ECO:0000256" key="3">
    <source>
        <dbReference type="ARBA" id="ARBA00023125"/>
    </source>
</evidence>
<sequence length="205" mass="21923">MIARLRGNVLEKSAEDAVIDVQGVGYRVNLSAIALGKLPAEGQPVDVRIRTVVREDAFDLFGFLSVPEEELFLLLNSVSRIGPRMALGVLSGMEVGELIAALARGEVNRLAKIHGVGKKTAERLVLELKDKVKNIHAEAVARGTAAPPPVAPSGTKADLISALLNLGYKQPQAEKAADVVTEKLGPDATFQVLFRESLKVLRSTP</sequence>
<comment type="function">
    <text evidence="6">The RuvA-RuvB-RuvC complex processes Holliday junction (HJ) DNA during genetic recombination and DNA repair, while the RuvA-RuvB complex plays an important role in the rescue of blocked DNA replication forks via replication fork reversal (RFR). RuvA specifically binds to HJ cruciform DNA, conferring on it an open structure. The RuvB hexamer acts as an ATP-dependent pump, pulling dsDNA into and through the RuvAB complex. HJ branch migration allows RuvC to scan DNA until it finds its consensus sequence, where it cleaves and resolves the cruciform DNA.</text>
</comment>
<comment type="caution">
    <text evidence="9">The sequence shown here is derived from an EMBL/GenBank/DDBJ whole genome shotgun (WGS) entry which is preliminary data.</text>
</comment>
<dbReference type="GO" id="GO:0006281">
    <property type="term" value="P:DNA repair"/>
    <property type="evidence" value="ECO:0007669"/>
    <property type="project" value="UniProtKB-UniRule"/>
</dbReference>
<evidence type="ECO:0000259" key="7">
    <source>
        <dbReference type="Pfam" id="PF01330"/>
    </source>
</evidence>
<comment type="caution">
    <text evidence="6">Lacks conserved residue(s) required for the propagation of feature annotation.</text>
</comment>
<comment type="domain">
    <text evidence="6">Has three domains with a flexible linker between the domains II and III and assumes an 'L' shape. Domain III is highly mobile and contacts RuvB.</text>
</comment>
<dbReference type="Pfam" id="PF14520">
    <property type="entry name" value="HHH_5"/>
    <property type="match status" value="1"/>
</dbReference>
<feature type="region of interest" description="Domain I" evidence="6">
    <location>
        <begin position="1"/>
        <end position="64"/>
    </location>
</feature>
<keyword evidence="10" id="KW-1185">Reference proteome</keyword>
<evidence type="ECO:0000256" key="2">
    <source>
        <dbReference type="ARBA" id="ARBA00022763"/>
    </source>
</evidence>
<keyword evidence="1 6" id="KW-0963">Cytoplasm</keyword>
<dbReference type="SUPFAM" id="SSF50249">
    <property type="entry name" value="Nucleic acid-binding proteins"/>
    <property type="match status" value="1"/>
</dbReference>
<dbReference type="AlphaFoldDB" id="A0A3A8I4T7"/>
<accession>A0A3A8I4T7</accession>
<dbReference type="Pfam" id="PF07499">
    <property type="entry name" value="RuvA_C"/>
    <property type="match status" value="1"/>
</dbReference>
<comment type="subunit">
    <text evidence="6">Homotetramer. Forms an RuvA(8)-RuvB(12)-Holliday junction (HJ) complex. HJ DNA is sandwiched between 2 RuvA tetramers; dsDNA enters through RuvA and exits via RuvB. An RuvB hexamer assembles on each DNA strand where it exits the tetramer. Each RuvB hexamer is contacted by two RuvA subunits (via domain III) on 2 adjacent RuvB subunits; this complex drives branch migration. In the full resolvosome a probable DNA-RuvA(4)-RuvB(12)-RuvC(2) complex forms which resolves the HJ.</text>
</comment>
<evidence type="ECO:0000256" key="6">
    <source>
        <dbReference type="HAMAP-Rule" id="MF_00031"/>
    </source>
</evidence>
<keyword evidence="4 6" id="KW-0233">DNA recombination</keyword>
<dbReference type="Gene3D" id="1.10.150.20">
    <property type="entry name" value="5' to 3' exonuclease, C-terminal subdomain"/>
    <property type="match status" value="1"/>
</dbReference>
<dbReference type="InterPro" id="IPR036267">
    <property type="entry name" value="RuvA_C_sf"/>
</dbReference>
<dbReference type="InterPro" id="IPR000085">
    <property type="entry name" value="RuvA"/>
</dbReference>
<evidence type="ECO:0000256" key="4">
    <source>
        <dbReference type="ARBA" id="ARBA00023172"/>
    </source>
</evidence>
<keyword evidence="5 6" id="KW-0234">DNA repair</keyword>
<dbReference type="SUPFAM" id="SSF47781">
    <property type="entry name" value="RuvA domain 2-like"/>
    <property type="match status" value="1"/>
</dbReference>
<dbReference type="GO" id="GO:0006310">
    <property type="term" value="P:DNA recombination"/>
    <property type="evidence" value="ECO:0007669"/>
    <property type="project" value="UniProtKB-UniRule"/>
</dbReference>
<dbReference type="InterPro" id="IPR013849">
    <property type="entry name" value="DNA_helicase_Holl-junc_RuvA_I"/>
</dbReference>
<evidence type="ECO:0000313" key="9">
    <source>
        <dbReference type="EMBL" id="RKG78342.1"/>
    </source>
</evidence>
<dbReference type="InterPro" id="IPR012340">
    <property type="entry name" value="NA-bd_OB-fold"/>
</dbReference>
<dbReference type="Gene3D" id="2.40.50.140">
    <property type="entry name" value="Nucleic acid-binding proteins"/>
    <property type="match status" value="1"/>
</dbReference>
<dbReference type="CDD" id="cd14332">
    <property type="entry name" value="UBA_RuvA_C"/>
    <property type="match status" value="1"/>
</dbReference>
<dbReference type="InterPro" id="IPR010994">
    <property type="entry name" value="RuvA_2-like"/>
</dbReference>
<feature type="region of interest" description="Flexible linker" evidence="6">
    <location>
        <begin position="140"/>
        <end position="152"/>
    </location>
</feature>
<dbReference type="RefSeq" id="WP_120544024.1">
    <property type="nucleotide sequence ID" value="NZ_RAVZ01000265.1"/>
</dbReference>
<reference evidence="10" key="1">
    <citation type="submission" date="2018-09" db="EMBL/GenBank/DDBJ databases">
        <authorList>
            <person name="Livingstone P.G."/>
            <person name="Whitworth D.E."/>
        </authorList>
    </citation>
    <scope>NUCLEOTIDE SEQUENCE [LARGE SCALE GENOMIC DNA]</scope>
    <source>
        <strain evidence="10">CA054A</strain>
    </source>
</reference>
<dbReference type="Gene3D" id="1.10.8.10">
    <property type="entry name" value="DNA helicase RuvA subunit, C-terminal domain"/>
    <property type="match status" value="1"/>
</dbReference>
<dbReference type="SUPFAM" id="SSF46929">
    <property type="entry name" value="DNA helicase RuvA subunit, C-terminal domain"/>
    <property type="match status" value="1"/>
</dbReference>
<dbReference type="InterPro" id="IPR011114">
    <property type="entry name" value="RuvA_C"/>
</dbReference>
<dbReference type="GO" id="GO:0000400">
    <property type="term" value="F:four-way junction DNA binding"/>
    <property type="evidence" value="ECO:0007669"/>
    <property type="project" value="UniProtKB-UniRule"/>
</dbReference>
<dbReference type="GO" id="GO:0005737">
    <property type="term" value="C:cytoplasm"/>
    <property type="evidence" value="ECO:0007669"/>
    <property type="project" value="UniProtKB-SubCell"/>
</dbReference>
<feature type="domain" description="DNA helicase Holliday junction RuvA type" evidence="7">
    <location>
        <begin position="1"/>
        <end position="62"/>
    </location>
</feature>
<keyword evidence="2 6" id="KW-0227">DNA damage</keyword>
<comment type="similarity">
    <text evidence="6">Belongs to the RuvA family.</text>
</comment>
<dbReference type="GO" id="GO:0048476">
    <property type="term" value="C:Holliday junction resolvase complex"/>
    <property type="evidence" value="ECO:0007669"/>
    <property type="project" value="UniProtKB-UniRule"/>
</dbReference>